<keyword evidence="2" id="KW-0808">Transferase</keyword>
<dbReference type="PIRSF" id="PIRSF000443">
    <property type="entry name" value="Homoser_Ac_trans"/>
    <property type="match status" value="1"/>
</dbReference>
<name>A0AAD3CPW8_9STRA</name>
<dbReference type="NCBIfam" id="TIGR01392">
    <property type="entry name" value="homoserO_Ac_trn"/>
    <property type="match status" value="1"/>
</dbReference>
<gene>
    <name evidence="5" type="ORF">CTEN210_05412</name>
</gene>
<accession>A0AAD3CPW8</accession>
<dbReference type="GO" id="GO:0009086">
    <property type="term" value="P:methionine biosynthetic process"/>
    <property type="evidence" value="ECO:0007669"/>
    <property type="project" value="TreeGrafter"/>
</dbReference>
<comment type="caution">
    <text evidence="5">The sequence shown here is derived from an EMBL/GenBank/DDBJ whole genome shotgun (WGS) entry which is preliminary data.</text>
</comment>
<evidence type="ECO:0000313" key="5">
    <source>
        <dbReference type="EMBL" id="GFH48936.1"/>
    </source>
</evidence>
<proteinExistence type="inferred from homology"/>
<feature type="active site" description="Nucleophile" evidence="3">
    <location>
        <position position="236"/>
    </location>
</feature>
<dbReference type="Pfam" id="PF00561">
    <property type="entry name" value="Abhydrolase_1"/>
    <property type="match status" value="1"/>
</dbReference>
<dbReference type="PANTHER" id="PTHR32268">
    <property type="entry name" value="HOMOSERINE O-ACETYLTRANSFERASE"/>
    <property type="match status" value="1"/>
</dbReference>
<dbReference type="NCBIfam" id="NF001209">
    <property type="entry name" value="PRK00175.1"/>
    <property type="match status" value="1"/>
</dbReference>
<evidence type="ECO:0000256" key="3">
    <source>
        <dbReference type="PIRSR" id="PIRSR000443-1"/>
    </source>
</evidence>
<keyword evidence="6" id="KW-1185">Reference proteome</keyword>
<reference evidence="5 6" key="1">
    <citation type="journal article" date="2021" name="Sci. Rep.">
        <title>The genome of the diatom Chaetoceros tenuissimus carries an ancient integrated fragment of an extant virus.</title>
        <authorList>
            <person name="Hongo Y."/>
            <person name="Kimura K."/>
            <person name="Takaki Y."/>
            <person name="Yoshida Y."/>
            <person name="Baba S."/>
            <person name="Kobayashi G."/>
            <person name="Nagasaki K."/>
            <person name="Hano T."/>
            <person name="Tomaru Y."/>
        </authorList>
    </citation>
    <scope>NUCLEOTIDE SEQUENCE [LARGE SCALE GENOMIC DNA]</scope>
    <source>
        <strain evidence="5 6">NIES-3715</strain>
    </source>
</reference>
<organism evidence="5 6">
    <name type="scientific">Chaetoceros tenuissimus</name>
    <dbReference type="NCBI Taxonomy" id="426638"/>
    <lineage>
        <taxon>Eukaryota</taxon>
        <taxon>Sar</taxon>
        <taxon>Stramenopiles</taxon>
        <taxon>Ochrophyta</taxon>
        <taxon>Bacillariophyta</taxon>
        <taxon>Coscinodiscophyceae</taxon>
        <taxon>Chaetocerotophycidae</taxon>
        <taxon>Chaetocerotales</taxon>
        <taxon>Chaetocerotaceae</taxon>
        <taxon>Chaetoceros</taxon>
    </lineage>
</organism>
<dbReference type="PANTHER" id="PTHR32268:SF11">
    <property type="entry name" value="HOMOSERINE O-ACETYLTRANSFERASE"/>
    <property type="match status" value="1"/>
</dbReference>
<comment type="similarity">
    <text evidence="1">Belongs to the AB hydrolase superfamily. MetX family.</text>
</comment>
<dbReference type="GO" id="GO:0004414">
    <property type="term" value="F:homoserine O-acetyltransferase activity"/>
    <property type="evidence" value="ECO:0007669"/>
    <property type="project" value="TreeGrafter"/>
</dbReference>
<dbReference type="HAMAP" id="MF_00296">
    <property type="entry name" value="MetX_acyltransf"/>
    <property type="match status" value="1"/>
</dbReference>
<dbReference type="Gene3D" id="3.40.50.1820">
    <property type="entry name" value="alpha/beta hydrolase"/>
    <property type="match status" value="1"/>
</dbReference>
<dbReference type="InterPro" id="IPR029058">
    <property type="entry name" value="AB_hydrolase_fold"/>
</dbReference>
<evidence type="ECO:0000313" key="6">
    <source>
        <dbReference type="Proteomes" id="UP001054902"/>
    </source>
</evidence>
<dbReference type="EMBL" id="BLLK01000029">
    <property type="protein sequence ID" value="GFH48936.1"/>
    <property type="molecule type" value="Genomic_DNA"/>
</dbReference>
<feature type="active site" evidence="3">
    <location>
        <position position="415"/>
    </location>
</feature>
<dbReference type="SUPFAM" id="SSF53474">
    <property type="entry name" value="alpha/beta-Hydrolases"/>
    <property type="match status" value="1"/>
</dbReference>
<dbReference type="InterPro" id="IPR008220">
    <property type="entry name" value="HAT_MetX-like"/>
</dbReference>
<sequence>MIGGIRRSVDHLRKQQRILGSGSRVFTLGSSIGSDSSMIAANDRCKILPSTTTSTVRNISTTFVDSKIYKEKSNSIVNHLSRSFSTDDSMDDEYGEMTADGHTYVHPVPFELENGEMLENAQLRYMTYGTLNEAKDNVIVVCHALTGNASLHSWWGDLLGPGQAFDTDKYFIVCANILGSCYGSTGPASAKDDSEDGEKYGMDFPDVSVQDSVKLQLHMLQDDLQVKSIKCVIGGSFGGMQTVEFAAQAGLIDSPFAVDDSAGRAAPFVRSVLPIACGSAHTAWQIAMSEVQRQAIYMDPKWNDGNPSLDDPPMKGLSVARQIGMISYRTPEGYESKFSRNTRTPEPKYGHKASWEVKSYLEYQGYKFLSRFDPITYLKLTEQMDTHDVGRGRGGEAKALSNVKIPALVLGIDSDILYPLQEQKDLAKLFPNGELAIIKSNAGHDGFLLEQDQVAAHITTFLASHD</sequence>
<dbReference type="InterPro" id="IPR000073">
    <property type="entry name" value="AB_hydrolase_1"/>
</dbReference>
<evidence type="ECO:0000259" key="4">
    <source>
        <dbReference type="Pfam" id="PF00561"/>
    </source>
</evidence>
<protein>
    <submittedName>
        <fullName evidence="5">Homoserine O-acetyltransferase</fullName>
    </submittedName>
</protein>
<dbReference type="AlphaFoldDB" id="A0AAD3CPW8"/>
<feature type="active site" evidence="3">
    <location>
        <position position="444"/>
    </location>
</feature>
<dbReference type="GO" id="GO:0009092">
    <property type="term" value="P:homoserine metabolic process"/>
    <property type="evidence" value="ECO:0007669"/>
    <property type="project" value="TreeGrafter"/>
</dbReference>
<feature type="domain" description="AB hydrolase-1" evidence="4">
    <location>
        <begin position="137"/>
        <end position="450"/>
    </location>
</feature>
<evidence type="ECO:0000256" key="1">
    <source>
        <dbReference type="ARBA" id="ARBA00006886"/>
    </source>
</evidence>
<evidence type="ECO:0000256" key="2">
    <source>
        <dbReference type="ARBA" id="ARBA00022679"/>
    </source>
</evidence>
<dbReference type="Proteomes" id="UP001054902">
    <property type="component" value="Unassembled WGS sequence"/>
</dbReference>